<protein>
    <submittedName>
        <fullName evidence="1">Uncharacterized protein</fullName>
    </submittedName>
</protein>
<feature type="non-terminal residue" evidence="1">
    <location>
        <position position="1"/>
    </location>
</feature>
<organism evidence="1">
    <name type="scientific">marine sediment metagenome</name>
    <dbReference type="NCBI Taxonomy" id="412755"/>
    <lineage>
        <taxon>unclassified sequences</taxon>
        <taxon>metagenomes</taxon>
        <taxon>ecological metagenomes</taxon>
    </lineage>
</organism>
<comment type="caution">
    <text evidence="1">The sequence shown here is derived from an EMBL/GenBank/DDBJ whole genome shotgun (WGS) entry which is preliminary data.</text>
</comment>
<dbReference type="EMBL" id="BARU01014684">
    <property type="protein sequence ID" value="GAH35618.1"/>
    <property type="molecule type" value="Genomic_DNA"/>
</dbReference>
<accession>X1GRH9</accession>
<reference evidence="1" key="1">
    <citation type="journal article" date="2014" name="Front. Microbiol.">
        <title>High frequency of phylogenetically diverse reductive dehalogenase-homologous genes in deep subseafloor sedimentary metagenomes.</title>
        <authorList>
            <person name="Kawai M."/>
            <person name="Futagami T."/>
            <person name="Toyoda A."/>
            <person name="Takaki Y."/>
            <person name="Nishi S."/>
            <person name="Hori S."/>
            <person name="Arai W."/>
            <person name="Tsubouchi T."/>
            <person name="Morono Y."/>
            <person name="Uchiyama I."/>
            <person name="Ito T."/>
            <person name="Fujiyama A."/>
            <person name="Inagaki F."/>
            <person name="Takami H."/>
        </authorList>
    </citation>
    <scope>NUCLEOTIDE SEQUENCE</scope>
    <source>
        <strain evidence="1">Expedition CK06-06</strain>
    </source>
</reference>
<gene>
    <name evidence="1" type="ORF">S03H2_25764</name>
</gene>
<sequence length="50" mass="5312">DKAVALIGDAPRREALRAQILEHSAVLFEDNGVTAAFADFLDTATRQAGV</sequence>
<dbReference type="AlphaFoldDB" id="X1GRH9"/>
<proteinExistence type="predicted"/>
<evidence type="ECO:0000313" key="1">
    <source>
        <dbReference type="EMBL" id="GAH35618.1"/>
    </source>
</evidence>
<name>X1GRH9_9ZZZZ</name>